<sequence length="78" mass="8614">MRRGSRVKGGDSHHVVTPQAPLTREWRTNTMQANPDQGHAANGRDNHRPPRGFRSAIHSHLVSGQAIGQESRVDRLTG</sequence>
<dbReference type="EMBL" id="AP006618">
    <property type="protein sequence ID" value="BAD55544.1"/>
    <property type="molecule type" value="Genomic_DNA"/>
</dbReference>
<keyword evidence="3" id="KW-1185">Reference proteome</keyword>
<gene>
    <name evidence="2" type="ordered locus">NFA_6990</name>
</gene>
<evidence type="ECO:0000313" key="2">
    <source>
        <dbReference type="EMBL" id="BAD55544.1"/>
    </source>
</evidence>
<name>Q5Z1Z7_NOCFA</name>
<evidence type="ECO:0000313" key="3">
    <source>
        <dbReference type="Proteomes" id="UP000006820"/>
    </source>
</evidence>
<reference evidence="2 3" key="1">
    <citation type="journal article" date="2004" name="Proc. Natl. Acad. Sci. U.S.A.">
        <title>The complete genomic sequence of Nocardia farcinica IFM 10152.</title>
        <authorList>
            <person name="Ishikawa J."/>
            <person name="Yamashita A."/>
            <person name="Mikami Y."/>
            <person name="Hoshino Y."/>
            <person name="Kurita H."/>
            <person name="Hotta K."/>
            <person name="Shiba T."/>
            <person name="Hattori M."/>
        </authorList>
    </citation>
    <scope>NUCLEOTIDE SEQUENCE [LARGE SCALE GENOMIC DNA]</scope>
    <source>
        <strain evidence="2 3">IFM 10152</strain>
    </source>
</reference>
<feature type="region of interest" description="Disordered" evidence="1">
    <location>
        <begin position="1"/>
        <end position="54"/>
    </location>
</feature>
<dbReference type="KEGG" id="nfa:NFA_6990"/>
<accession>Q5Z1Z7</accession>
<organism evidence="2 3">
    <name type="scientific">Nocardia farcinica (strain IFM 10152)</name>
    <dbReference type="NCBI Taxonomy" id="247156"/>
    <lineage>
        <taxon>Bacteria</taxon>
        <taxon>Bacillati</taxon>
        <taxon>Actinomycetota</taxon>
        <taxon>Actinomycetes</taxon>
        <taxon>Mycobacteriales</taxon>
        <taxon>Nocardiaceae</taxon>
        <taxon>Nocardia</taxon>
    </lineage>
</organism>
<dbReference type="HOGENOM" id="CLU_2618466_0_0_11"/>
<protein>
    <submittedName>
        <fullName evidence="2">Uncharacterized protein</fullName>
    </submittedName>
</protein>
<proteinExistence type="predicted"/>
<dbReference type="Proteomes" id="UP000006820">
    <property type="component" value="Chromosome"/>
</dbReference>
<dbReference type="AlphaFoldDB" id="Q5Z1Z7"/>
<evidence type="ECO:0000256" key="1">
    <source>
        <dbReference type="SAM" id="MobiDB-lite"/>
    </source>
</evidence>